<evidence type="ECO:0000256" key="6">
    <source>
        <dbReference type="SAM" id="MobiDB-lite"/>
    </source>
</evidence>
<gene>
    <name evidence="10" type="primary">PARPA_12627.1 scaffold 45263</name>
</gene>
<reference evidence="10 11" key="1">
    <citation type="submission" date="2014-09" db="EMBL/GenBank/DDBJ databases">
        <authorList>
            <person name="Ellenberger Sabrina"/>
        </authorList>
    </citation>
    <scope>NUCLEOTIDE SEQUENCE [LARGE SCALE GENOMIC DNA]</scope>
    <source>
        <strain evidence="10 11">CBS 412.66</strain>
    </source>
</reference>
<sequence>MAIIYEDVKVIYGFPDGKTVVAYKADGKEAVVGGTQGSGLKIYETDAIDEEYQHVEITEHIENVTCVATNQNGIFASGGNDGLVNLYTKDNKFDRILVRSTTPIRDICFHPNGSKLAIAADDTVIRVILCADNSKIVNLEGHKHLVKSLDYDFSGNFMVSSDAQGNVRVWNMSAEEPVPKCIKVLTEYSYQADMDSTLQTKVKWSPDGSCFAFPGTNNDVRVIKSEIWTPYYTLEGQHTSGVVTLAWSPNGYYLASASEDCTFAIWNTRTKAHVRLEITSATITGIAWHPTENEIFLTDVDGALRIWKEAIPTDDSNYPHPAKMRRKPTSSTSASQQVFKIEKDDAPDSMPTMSSSLFADDEALVEDDDEEGDDVNMDDMGEDLDEDDELGENDMGDFVIDDDGAGYVETAEQANEARQQSRLNMANGSGSGRAVSGAAAAANAALVQRQRKLETAFEPPTSFQPGETPYHKPEPNVSFAPKQGERRYMAYNLVGAISTIFEDGHSIINVEFHDQSEYRNFHFTDVLNFTMGAISSAGTVYAVEGKEAVKKTKSGGGGGDDIDNLFDSDDSDNDEEETTQINSTLYFRPNNTGAEKDWTHHMLPGEDVVSIAINRVSVVATTSLGYVRVFSISGVQRYVFSLENVVSITAMTDLALLVYSNGPAFGRQQNLDYMLLNTETNEVLQKDKVQLTTDSELNWIGFSETNQAATYDSAGVMRLLYHQRRPFQGRWVPVFDGKAYAAANGRTEKYWPVGVLRDRLMCVILRGSNAYPFFPRPPVKDIPLRLPLLEPSTEVGDLEESIVRLQTCNAHERDEAEATNTEEDYADTFSETDAEMDMALLKLINIACKTEKVSRALDLTYILHSSDSVDRAIKIAVFHHYTSLAEKMTSIKQAKFITESLPTPSTLADSLAALPSIYSSTQPTLEGDLSFVRKEKGKERETNHKRSMLDTDDEDLSMDSPSNKKSRPFQFSTQH</sequence>
<feature type="compositionally biased region" description="Polar residues" evidence="6">
    <location>
        <begin position="959"/>
        <end position="975"/>
    </location>
</feature>
<evidence type="ECO:0000313" key="10">
    <source>
        <dbReference type="EMBL" id="CEP18323.1"/>
    </source>
</evidence>
<feature type="domain" description="WDHD1 first WD40" evidence="9">
    <location>
        <begin position="12"/>
        <end position="305"/>
    </location>
</feature>
<keyword evidence="11" id="KW-1185">Reference proteome</keyword>
<feature type="compositionally biased region" description="Basic and acidic residues" evidence="6">
    <location>
        <begin position="934"/>
        <end position="949"/>
    </location>
</feature>
<feature type="domain" description="WDHD1/CFT4 helical bundle" evidence="8">
    <location>
        <begin position="797"/>
        <end position="896"/>
    </location>
</feature>
<evidence type="ECO:0000256" key="4">
    <source>
        <dbReference type="ARBA" id="ARBA00023242"/>
    </source>
</evidence>
<evidence type="ECO:0000256" key="3">
    <source>
        <dbReference type="ARBA" id="ARBA00022737"/>
    </source>
</evidence>
<name>A0A0B7NSQ0_9FUNG</name>
<dbReference type="GO" id="GO:0003682">
    <property type="term" value="F:chromatin binding"/>
    <property type="evidence" value="ECO:0007669"/>
    <property type="project" value="TreeGrafter"/>
</dbReference>
<protein>
    <submittedName>
        <fullName evidence="10">Uncharacterized protein</fullName>
    </submittedName>
</protein>
<dbReference type="Proteomes" id="UP000054107">
    <property type="component" value="Unassembled WGS sequence"/>
</dbReference>
<feature type="region of interest" description="Disordered" evidence="6">
    <location>
        <begin position="316"/>
        <end position="337"/>
    </location>
</feature>
<dbReference type="GO" id="GO:0043596">
    <property type="term" value="C:nuclear replication fork"/>
    <property type="evidence" value="ECO:0007669"/>
    <property type="project" value="TreeGrafter"/>
</dbReference>
<dbReference type="Pfam" id="PF24817">
    <property type="entry name" value="WD40_WDHD1_1st"/>
    <property type="match status" value="1"/>
</dbReference>
<dbReference type="GO" id="GO:0000278">
    <property type="term" value="P:mitotic cell cycle"/>
    <property type="evidence" value="ECO:0007669"/>
    <property type="project" value="TreeGrafter"/>
</dbReference>
<feature type="region of interest" description="Disordered" evidence="6">
    <location>
        <begin position="934"/>
        <end position="975"/>
    </location>
</feature>
<dbReference type="OrthoDB" id="427368at2759"/>
<dbReference type="InterPro" id="IPR036322">
    <property type="entry name" value="WD40_repeat_dom_sf"/>
</dbReference>
<evidence type="ECO:0000256" key="2">
    <source>
        <dbReference type="ARBA" id="ARBA00022574"/>
    </source>
</evidence>
<dbReference type="InterPro" id="IPR001680">
    <property type="entry name" value="WD40_rpt"/>
</dbReference>
<evidence type="ECO:0000256" key="1">
    <source>
        <dbReference type="ARBA" id="ARBA00004123"/>
    </source>
</evidence>
<dbReference type="SMART" id="SM00320">
    <property type="entry name" value="WD40"/>
    <property type="match status" value="6"/>
</dbReference>
<feature type="compositionally biased region" description="Acidic residues" evidence="6">
    <location>
        <begin position="560"/>
        <end position="576"/>
    </location>
</feature>
<evidence type="ECO:0000259" key="7">
    <source>
        <dbReference type="Pfam" id="PF12341"/>
    </source>
</evidence>
<dbReference type="EMBL" id="LN733809">
    <property type="protein sequence ID" value="CEP18323.1"/>
    <property type="molecule type" value="Genomic_DNA"/>
</dbReference>
<dbReference type="AlphaFoldDB" id="A0A0B7NSQ0"/>
<dbReference type="GO" id="GO:0006261">
    <property type="term" value="P:DNA-templated DNA replication"/>
    <property type="evidence" value="ECO:0007669"/>
    <property type="project" value="TreeGrafter"/>
</dbReference>
<evidence type="ECO:0000256" key="5">
    <source>
        <dbReference type="PROSITE-ProRule" id="PRU00221"/>
    </source>
</evidence>
<dbReference type="PROSITE" id="PS50082">
    <property type="entry name" value="WD_REPEATS_2"/>
    <property type="match status" value="2"/>
</dbReference>
<dbReference type="PANTHER" id="PTHR19932:SF10">
    <property type="entry name" value="WD REPEAT AND HMG-BOX DNA-BINDING PROTEIN 1"/>
    <property type="match status" value="1"/>
</dbReference>
<organism evidence="10 11">
    <name type="scientific">Parasitella parasitica</name>
    <dbReference type="NCBI Taxonomy" id="35722"/>
    <lineage>
        <taxon>Eukaryota</taxon>
        <taxon>Fungi</taxon>
        <taxon>Fungi incertae sedis</taxon>
        <taxon>Mucoromycota</taxon>
        <taxon>Mucoromycotina</taxon>
        <taxon>Mucoromycetes</taxon>
        <taxon>Mucorales</taxon>
        <taxon>Mucorineae</taxon>
        <taxon>Mucoraceae</taxon>
        <taxon>Parasitella</taxon>
    </lineage>
</organism>
<dbReference type="InterPro" id="IPR015943">
    <property type="entry name" value="WD40/YVTN_repeat-like_dom_sf"/>
</dbReference>
<feature type="repeat" description="WD" evidence="5">
    <location>
        <begin position="139"/>
        <end position="180"/>
    </location>
</feature>
<dbReference type="InterPro" id="IPR048591">
    <property type="entry name" value="WDHD1/CFT4_hel"/>
</dbReference>
<dbReference type="GO" id="GO:0006281">
    <property type="term" value="P:DNA repair"/>
    <property type="evidence" value="ECO:0007669"/>
    <property type="project" value="TreeGrafter"/>
</dbReference>
<feature type="domain" description="WDHD1/CFT4 second beta-propeller" evidence="7">
    <location>
        <begin position="462"/>
        <end position="788"/>
    </location>
</feature>
<dbReference type="PANTHER" id="PTHR19932">
    <property type="entry name" value="WD REPEAT AND HMG-BOX DNA BINDING PROTEIN"/>
    <property type="match status" value="1"/>
</dbReference>
<feature type="region of interest" description="Disordered" evidence="6">
    <location>
        <begin position="550"/>
        <end position="576"/>
    </location>
</feature>
<dbReference type="SUPFAM" id="SSF50978">
    <property type="entry name" value="WD40 repeat-like"/>
    <property type="match status" value="1"/>
</dbReference>
<comment type="subcellular location">
    <subcellularLocation>
        <location evidence="1">Nucleus</location>
    </subcellularLocation>
</comment>
<dbReference type="Gene3D" id="2.130.10.10">
    <property type="entry name" value="YVTN repeat-like/Quinoprotein amine dehydrogenase"/>
    <property type="match status" value="2"/>
</dbReference>
<evidence type="ECO:0000259" key="8">
    <source>
        <dbReference type="Pfam" id="PF20946"/>
    </source>
</evidence>
<evidence type="ECO:0000313" key="11">
    <source>
        <dbReference type="Proteomes" id="UP000054107"/>
    </source>
</evidence>
<dbReference type="PROSITE" id="PS50294">
    <property type="entry name" value="WD_REPEATS_REGION"/>
    <property type="match status" value="2"/>
</dbReference>
<keyword evidence="3" id="KW-0677">Repeat</keyword>
<dbReference type="InterPro" id="IPR057646">
    <property type="entry name" value="WD40_WDHD1_1st"/>
</dbReference>
<proteinExistence type="predicted"/>
<keyword evidence="4" id="KW-0539">Nucleus</keyword>
<accession>A0A0B7NSQ0</accession>
<dbReference type="CDD" id="cd00200">
    <property type="entry name" value="WD40"/>
    <property type="match status" value="1"/>
</dbReference>
<keyword evidence="2 5" id="KW-0853">WD repeat</keyword>
<dbReference type="InterPro" id="IPR022100">
    <property type="entry name" value="WDHD1/CFT4_beta-prop_2nd"/>
</dbReference>
<evidence type="ECO:0000259" key="9">
    <source>
        <dbReference type="Pfam" id="PF24817"/>
    </source>
</evidence>
<feature type="repeat" description="WD" evidence="5">
    <location>
        <begin position="235"/>
        <end position="276"/>
    </location>
</feature>
<dbReference type="STRING" id="35722.A0A0B7NSQ0"/>
<dbReference type="Pfam" id="PF12341">
    <property type="entry name" value="Mcl1_mid"/>
    <property type="match status" value="1"/>
</dbReference>
<dbReference type="Pfam" id="PF20946">
    <property type="entry name" value="Ctf4_C"/>
    <property type="match status" value="1"/>
</dbReference>